<protein>
    <submittedName>
        <fullName evidence="5">Tyrosine-type recombinase/integrase</fullName>
    </submittedName>
</protein>
<sequence>MANTHDVRIWPKIQKNKLKRDRFSYTVRWRVAGEPFKKTCQTSALADSERSKLITAQRNGEAFDTETGRPVSEARLAEPMDWYEFACKYVDLKWPRAAATTRRSISDSLVSVTPSMFASDRGKPDAKVIRRSLHGWAFNAGRRDGERPDDVQAALAWVERSCKPVSAFERSDTLRAALDALASKLDGKPAAATTVARKRAVFSNALDYAVELGLLDRNPIGSIKWTAPKQAGGAVDPRTVVNPSQARTLLAAVGEMPGSGPRMVAFFAVMYFSALRPGEAVNLRRSQLVLPKSGWGELLLEQSSPYAGASWTDDGEDRDRRQLKHRAVGEVRPVPCPPALTAILHEHLEEHGTDPDGRLFWAARGGDLPAVTYQTMWKKVRKRAFGKEMAKSSQLARRPYDLRHAAVSTWLASGVEAPRVALWAGHSVDVLLRVYAKFLDGQEEVARQRIEAALGA</sequence>
<dbReference type="InterPro" id="IPR013762">
    <property type="entry name" value="Integrase-like_cat_sf"/>
</dbReference>
<keyword evidence="3" id="KW-0233">DNA recombination</keyword>
<dbReference type="PANTHER" id="PTHR30349">
    <property type="entry name" value="PHAGE INTEGRASE-RELATED"/>
    <property type="match status" value="1"/>
</dbReference>
<evidence type="ECO:0000256" key="2">
    <source>
        <dbReference type="ARBA" id="ARBA00023125"/>
    </source>
</evidence>
<gene>
    <name evidence="5" type="ORF">GCM10009789_14700</name>
</gene>
<evidence type="ECO:0000259" key="4">
    <source>
        <dbReference type="PROSITE" id="PS51898"/>
    </source>
</evidence>
<evidence type="ECO:0000256" key="1">
    <source>
        <dbReference type="ARBA" id="ARBA00008857"/>
    </source>
</evidence>
<keyword evidence="6" id="KW-1185">Reference proteome</keyword>
<evidence type="ECO:0000313" key="6">
    <source>
        <dbReference type="Proteomes" id="UP001500393"/>
    </source>
</evidence>
<dbReference type="InterPro" id="IPR002104">
    <property type="entry name" value="Integrase_catalytic"/>
</dbReference>
<dbReference type="InterPro" id="IPR050090">
    <property type="entry name" value="Tyrosine_recombinase_XerCD"/>
</dbReference>
<dbReference type="EMBL" id="BAAAOS010000011">
    <property type="protein sequence ID" value="GAA1562592.1"/>
    <property type="molecule type" value="Genomic_DNA"/>
</dbReference>
<comment type="caution">
    <text evidence="5">The sequence shown here is derived from an EMBL/GenBank/DDBJ whole genome shotgun (WGS) entry which is preliminary data.</text>
</comment>
<feature type="domain" description="Tyr recombinase" evidence="4">
    <location>
        <begin position="235"/>
        <end position="449"/>
    </location>
</feature>
<accession>A0ABP4NJ22</accession>
<name>A0ABP4NJ22_9ACTN</name>
<proteinExistence type="inferred from homology"/>
<reference evidence="6" key="1">
    <citation type="journal article" date="2019" name="Int. J. Syst. Evol. Microbiol.">
        <title>The Global Catalogue of Microorganisms (GCM) 10K type strain sequencing project: providing services to taxonomists for standard genome sequencing and annotation.</title>
        <authorList>
            <consortium name="The Broad Institute Genomics Platform"/>
            <consortium name="The Broad Institute Genome Sequencing Center for Infectious Disease"/>
            <person name="Wu L."/>
            <person name="Ma J."/>
        </authorList>
    </citation>
    <scope>NUCLEOTIDE SEQUENCE [LARGE SCALE GENOMIC DNA]</scope>
    <source>
        <strain evidence="6">JCM 14969</strain>
    </source>
</reference>
<dbReference type="Gene3D" id="1.10.150.130">
    <property type="match status" value="1"/>
</dbReference>
<evidence type="ECO:0000256" key="3">
    <source>
        <dbReference type="ARBA" id="ARBA00023172"/>
    </source>
</evidence>
<comment type="similarity">
    <text evidence="1">Belongs to the 'phage' integrase family.</text>
</comment>
<keyword evidence="2" id="KW-0238">DNA-binding</keyword>
<dbReference type="InterPro" id="IPR011010">
    <property type="entry name" value="DNA_brk_join_enz"/>
</dbReference>
<dbReference type="PANTHER" id="PTHR30349:SF64">
    <property type="entry name" value="PROPHAGE INTEGRASE INTD-RELATED"/>
    <property type="match status" value="1"/>
</dbReference>
<dbReference type="PROSITE" id="PS51898">
    <property type="entry name" value="TYR_RECOMBINASE"/>
    <property type="match status" value="1"/>
</dbReference>
<evidence type="ECO:0000313" key="5">
    <source>
        <dbReference type="EMBL" id="GAA1562592.1"/>
    </source>
</evidence>
<dbReference type="Gene3D" id="1.10.443.10">
    <property type="entry name" value="Intergrase catalytic core"/>
    <property type="match status" value="1"/>
</dbReference>
<dbReference type="Proteomes" id="UP001500393">
    <property type="component" value="Unassembled WGS sequence"/>
</dbReference>
<organism evidence="5 6">
    <name type="scientific">Kribbella sancticallisti</name>
    <dbReference type="NCBI Taxonomy" id="460087"/>
    <lineage>
        <taxon>Bacteria</taxon>
        <taxon>Bacillati</taxon>
        <taxon>Actinomycetota</taxon>
        <taxon>Actinomycetes</taxon>
        <taxon>Propionibacteriales</taxon>
        <taxon>Kribbellaceae</taxon>
        <taxon>Kribbella</taxon>
    </lineage>
</organism>
<dbReference type="InterPro" id="IPR010998">
    <property type="entry name" value="Integrase_recombinase_N"/>
</dbReference>
<dbReference type="RefSeq" id="WP_344211159.1">
    <property type="nucleotide sequence ID" value="NZ_BAAAOS010000011.1"/>
</dbReference>
<dbReference type="SUPFAM" id="SSF56349">
    <property type="entry name" value="DNA breaking-rejoining enzymes"/>
    <property type="match status" value="1"/>
</dbReference>